<dbReference type="PaxDb" id="4113-PGSC0003DMT400047464"/>
<evidence type="ECO:0000259" key="11">
    <source>
        <dbReference type="PROSITE" id="PS50011"/>
    </source>
</evidence>
<feature type="region of interest" description="Disordered" evidence="10">
    <location>
        <begin position="57"/>
        <end position="98"/>
    </location>
</feature>
<keyword evidence="5" id="KW-0418">Kinase</keyword>
<dbReference type="Gene3D" id="1.10.510.10">
    <property type="entry name" value="Transferase(Phosphotransferase) domain 1"/>
    <property type="match status" value="1"/>
</dbReference>
<organism evidence="12 13">
    <name type="scientific">Solanum tuberosum</name>
    <name type="common">Potato</name>
    <dbReference type="NCBI Taxonomy" id="4113"/>
    <lineage>
        <taxon>Eukaryota</taxon>
        <taxon>Viridiplantae</taxon>
        <taxon>Streptophyta</taxon>
        <taxon>Embryophyta</taxon>
        <taxon>Tracheophyta</taxon>
        <taxon>Spermatophyta</taxon>
        <taxon>Magnoliopsida</taxon>
        <taxon>eudicotyledons</taxon>
        <taxon>Gunneridae</taxon>
        <taxon>Pentapetalae</taxon>
        <taxon>asterids</taxon>
        <taxon>lamiids</taxon>
        <taxon>Solanales</taxon>
        <taxon>Solanaceae</taxon>
        <taxon>Solanoideae</taxon>
        <taxon>Solaneae</taxon>
        <taxon>Solanum</taxon>
    </lineage>
</organism>
<evidence type="ECO:0000256" key="4">
    <source>
        <dbReference type="ARBA" id="ARBA00022741"/>
    </source>
</evidence>
<keyword evidence="2" id="KW-0723">Serine/threonine-protein kinase</keyword>
<dbReference type="EC" id="2.7.11.1" evidence="1"/>
<gene>
    <name evidence="12" type="primary">LOC102583647</name>
</gene>
<evidence type="ECO:0000256" key="8">
    <source>
        <dbReference type="ARBA" id="ARBA00048679"/>
    </source>
</evidence>
<dbReference type="FunCoup" id="M1BKT5">
    <property type="interactions" value="525"/>
</dbReference>
<feature type="binding site" evidence="9">
    <location>
        <position position="154"/>
    </location>
    <ligand>
        <name>ATP</name>
        <dbReference type="ChEBI" id="CHEBI:30616"/>
    </ligand>
</feature>
<dbReference type="ExpressionAtlas" id="M1BKT5">
    <property type="expression patterns" value="baseline"/>
</dbReference>
<evidence type="ECO:0000313" key="12">
    <source>
        <dbReference type="EnsemblPlants" id="PGSC0003DMT400047464"/>
    </source>
</evidence>
<keyword evidence="3" id="KW-0808">Transferase</keyword>
<dbReference type="STRING" id="4113.M1BKT5"/>
<dbReference type="PROSITE" id="PS00108">
    <property type="entry name" value="PROTEIN_KINASE_ST"/>
    <property type="match status" value="1"/>
</dbReference>
<dbReference type="InterPro" id="IPR017441">
    <property type="entry name" value="Protein_kinase_ATP_BS"/>
</dbReference>
<dbReference type="GO" id="GO:0005524">
    <property type="term" value="F:ATP binding"/>
    <property type="evidence" value="ECO:0007669"/>
    <property type="project" value="UniProtKB-UniRule"/>
</dbReference>
<dbReference type="PROSITE" id="PS50011">
    <property type="entry name" value="PROTEIN_KINASE_DOM"/>
    <property type="match status" value="1"/>
</dbReference>
<feature type="compositionally biased region" description="Low complexity" evidence="10">
    <location>
        <begin position="72"/>
        <end position="82"/>
    </location>
</feature>
<evidence type="ECO:0000256" key="5">
    <source>
        <dbReference type="ARBA" id="ARBA00022777"/>
    </source>
</evidence>
<dbReference type="CDD" id="cd14066">
    <property type="entry name" value="STKc_IRAK"/>
    <property type="match status" value="1"/>
</dbReference>
<dbReference type="SUPFAM" id="SSF56112">
    <property type="entry name" value="Protein kinase-like (PK-like)"/>
    <property type="match status" value="1"/>
</dbReference>
<evidence type="ECO:0000313" key="13">
    <source>
        <dbReference type="Proteomes" id="UP000011115"/>
    </source>
</evidence>
<keyword evidence="13" id="KW-1185">Reference proteome</keyword>
<name>M1BKT5_SOLTU</name>
<keyword evidence="6 9" id="KW-0067">ATP-binding</keyword>
<comment type="catalytic activity">
    <reaction evidence="8">
        <text>L-seryl-[protein] + ATP = O-phospho-L-seryl-[protein] + ADP + H(+)</text>
        <dbReference type="Rhea" id="RHEA:17989"/>
        <dbReference type="Rhea" id="RHEA-COMP:9863"/>
        <dbReference type="Rhea" id="RHEA-COMP:11604"/>
        <dbReference type="ChEBI" id="CHEBI:15378"/>
        <dbReference type="ChEBI" id="CHEBI:29999"/>
        <dbReference type="ChEBI" id="CHEBI:30616"/>
        <dbReference type="ChEBI" id="CHEBI:83421"/>
        <dbReference type="ChEBI" id="CHEBI:456216"/>
        <dbReference type="EC" id="2.7.11.1"/>
    </reaction>
</comment>
<accession>M1BKT5</accession>
<reference evidence="12" key="2">
    <citation type="submission" date="2015-06" db="UniProtKB">
        <authorList>
            <consortium name="EnsemblPlants"/>
        </authorList>
    </citation>
    <scope>IDENTIFICATION</scope>
    <source>
        <strain evidence="12">DM1-3 516 R44</strain>
    </source>
</reference>
<comment type="catalytic activity">
    <reaction evidence="7">
        <text>L-threonyl-[protein] + ATP = O-phospho-L-threonyl-[protein] + ADP + H(+)</text>
        <dbReference type="Rhea" id="RHEA:46608"/>
        <dbReference type="Rhea" id="RHEA-COMP:11060"/>
        <dbReference type="Rhea" id="RHEA-COMP:11605"/>
        <dbReference type="ChEBI" id="CHEBI:15378"/>
        <dbReference type="ChEBI" id="CHEBI:30013"/>
        <dbReference type="ChEBI" id="CHEBI:30616"/>
        <dbReference type="ChEBI" id="CHEBI:61977"/>
        <dbReference type="ChEBI" id="CHEBI:456216"/>
        <dbReference type="EC" id="2.7.11.1"/>
    </reaction>
</comment>
<dbReference type="Proteomes" id="UP000011115">
    <property type="component" value="Unassembled WGS sequence"/>
</dbReference>
<dbReference type="OrthoDB" id="4062651at2759"/>
<dbReference type="PANTHER" id="PTHR47989">
    <property type="entry name" value="OS01G0750732 PROTEIN"/>
    <property type="match status" value="1"/>
</dbReference>
<dbReference type="Gene3D" id="3.30.200.20">
    <property type="entry name" value="Phosphorylase Kinase, domain 1"/>
    <property type="match status" value="1"/>
</dbReference>
<dbReference type="GO" id="GO:0004674">
    <property type="term" value="F:protein serine/threonine kinase activity"/>
    <property type="evidence" value="ECO:0007669"/>
    <property type="project" value="UniProtKB-KW"/>
</dbReference>
<evidence type="ECO:0000256" key="2">
    <source>
        <dbReference type="ARBA" id="ARBA00022527"/>
    </source>
</evidence>
<evidence type="ECO:0000256" key="1">
    <source>
        <dbReference type="ARBA" id="ARBA00012513"/>
    </source>
</evidence>
<dbReference type="InParanoid" id="M1BKT5"/>
<evidence type="ECO:0000256" key="3">
    <source>
        <dbReference type="ARBA" id="ARBA00022679"/>
    </source>
</evidence>
<dbReference type="Pfam" id="PF00069">
    <property type="entry name" value="Pkinase"/>
    <property type="match status" value="1"/>
</dbReference>
<dbReference type="InterPro" id="IPR008271">
    <property type="entry name" value="Ser/Thr_kinase_AS"/>
</dbReference>
<protein>
    <recommendedName>
        <fullName evidence="1">non-specific serine/threonine protein kinase</fullName>
        <ecNumber evidence="1">2.7.11.1</ecNumber>
    </recommendedName>
</protein>
<dbReference type="InterPro" id="IPR000719">
    <property type="entry name" value="Prot_kinase_dom"/>
</dbReference>
<evidence type="ECO:0000256" key="9">
    <source>
        <dbReference type="PROSITE-ProRule" id="PRU10141"/>
    </source>
</evidence>
<dbReference type="PROSITE" id="PS00107">
    <property type="entry name" value="PROTEIN_KINASE_ATP"/>
    <property type="match status" value="1"/>
</dbReference>
<dbReference type="eggNOG" id="KOG1187">
    <property type="taxonomic scope" value="Eukaryota"/>
</dbReference>
<dbReference type="EnsemblPlants" id="PGSC0003DMT400047464">
    <property type="protein sequence ID" value="PGSC0003DMT400047464"/>
    <property type="gene ID" value="PGSC0003DMG402018444"/>
</dbReference>
<dbReference type="Gramene" id="PGSC0003DMT400047464">
    <property type="protein sequence ID" value="PGSC0003DMT400047464"/>
    <property type="gene ID" value="PGSC0003DMG402018444"/>
</dbReference>
<dbReference type="FunFam" id="1.10.510.10:FF:000300">
    <property type="entry name" value="Calmodulin-binding receptor-like cytoplasmic kinase 3"/>
    <property type="match status" value="1"/>
</dbReference>
<dbReference type="AlphaFoldDB" id="M1BKT5"/>
<dbReference type="PANTHER" id="PTHR47989:SF71">
    <property type="entry name" value="PROTEIN KINASE DOMAIN-CONTAINING PROTEIN"/>
    <property type="match status" value="1"/>
</dbReference>
<feature type="domain" description="Protein kinase" evidence="11">
    <location>
        <begin position="122"/>
        <end position="397"/>
    </location>
</feature>
<dbReference type="InterPro" id="IPR011009">
    <property type="entry name" value="Kinase-like_dom_sf"/>
</dbReference>
<evidence type="ECO:0000256" key="7">
    <source>
        <dbReference type="ARBA" id="ARBA00047899"/>
    </source>
</evidence>
<evidence type="ECO:0000256" key="6">
    <source>
        <dbReference type="ARBA" id="ARBA00022840"/>
    </source>
</evidence>
<keyword evidence="4 9" id="KW-0547">Nucleotide-binding</keyword>
<evidence type="ECO:0000256" key="10">
    <source>
        <dbReference type="SAM" id="MobiDB-lite"/>
    </source>
</evidence>
<proteinExistence type="predicted"/>
<reference evidence="13" key="1">
    <citation type="journal article" date="2011" name="Nature">
        <title>Genome sequence and analysis of the tuber crop potato.</title>
        <authorList>
            <consortium name="The Potato Genome Sequencing Consortium"/>
        </authorList>
    </citation>
    <scope>NUCLEOTIDE SEQUENCE [LARGE SCALE GENOMIC DNA]</scope>
    <source>
        <strain evidence="13">cv. DM1-3 516 R44</strain>
    </source>
</reference>
<dbReference type="SMART" id="SM00220">
    <property type="entry name" value="S_TKc"/>
    <property type="match status" value="1"/>
</dbReference>
<sequence>MKGTNRSQRQSFQQHLIIDYSAGPRKHHHKFGFSFKSVTKKLSDVFSTLVFWQKKANSETNRSQSPEREVSSSKGSNSSGSKRGILLKPQYSNSHRTSMATREQLGTFEFSFEEICQATGNFSAVHKIGEGGFGTVYKGKLKNGFPVAIKRAKKDLRVLAEFKNEVQALSKIEHLNLVRFYGFLELRDERIIITEYVSNGTLREHLDGKNGTELEVAERLSIAIDVAHAITYLHSYTDPPIIHRDIKASNILITENLHAKVADFGFARLAAEDPCATHISTQIKGTAGYLDPEYLRTYQLTEKSDVYSFGVLLVEMMTGRHPIETNRTIDERVTIKWAMRILKHGDSVIAMDPRLRRSPASIEAVEKVLKLARQCLAPSRLARPAMKKCAEPWTTWLRMTDTFMERRDIIYISSFSDDEVVRGEEKNDDNLETIKSKSQVQNNINLSPRYSQNTGRVYGSIEHETITDKDSQIDNIQSVNIKIHTQNDPPFLLTVVYAKCTEALRMELWDDIRSLANNCLDPWGVIGDFNVIMGSEEKLGGRDHIFEESLEYLDC</sequence>